<comment type="caution">
    <text evidence="2">The sequence shown here is derived from an EMBL/GenBank/DDBJ whole genome shotgun (WGS) entry which is preliminary data.</text>
</comment>
<evidence type="ECO:0000313" key="2">
    <source>
        <dbReference type="EMBL" id="NMO20974.1"/>
    </source>
</evidence>
<dbReference type="Pfam" id="PF04754">
    <property type="entry name" value="Transposase_31"/>
    <property type="match status" value="1"/>
</dbReference>
<evidence type="ECO:0000259" key="1">
    <source>
        <dbReference type="Pfam" id="PF04754"/>
    </source>
</evidence>
<dbReference type="EMBL" id="JABBJJ010000285">
    <property type="protein sequence ID" value="NMO20974.1"/>
    <property type="molecule type" value="Genomic_DNA"/>
</dbReference>
<reference evidence="2 3" key="1">
    <citation type="submission" date="2020-04" db="EMBL/GenBank/DDBJ databases">
        <title>Draft genome of Pyxidicoccus fallax type strain.</title>
        <authorList>
            <person name="Whitworth D.E."/>
        </authorList>
    </citation>
    <scope>NUCLEOTIDE SEQUENCE [LARGE SCALE GENOMIC DNA]</scope>
    <source>
        <strain evidence="2 3">DSM 14698</strain>
    </source>
</reference>
<feature type="domain" description="Transposase (putative) YhgA-like" evidence="1">
    <location>
        <begin position="4"/>
        <end position="211"/>
    </location>
</feature>
<dbReference type="GO" id="GO:1990238">
    <property type="term" value="F:double-stranded DNA endonuclease activity"/>
    <property type="evidence" value="ECO:0007669"/>
    <property type="project" value="TreeGrafter"/>
</dbReference>
<dbReference type="RefSeq" id="WP_169350177.1">
    <property type="nucleotide sequence ID" value="NZ_JABBJJ010000285.1"/>
</dbReference>
<evidence type="ECO:0000313" key="3">
    <source>
        <dbReference type="Proteomes" id="UP000518300"/>
    </source>
</evidence>
<dbReference type="InterPro" id="IPR051699">
    <property type="entry name" value="Rpn/YhgA-like_nuclease"/>
</dbReference>
<dbReference type="GO" id="GO:0006310">
    <property type="term" value="P:DNA recombination"/>
    <property type="evidence" value="ECO:0007669"/>
    <property type="project" value="TreeGrafter"/>
</dbReference>
<proteinExistence type="predicted"/>
<dbReference type="Proteomes" id="UP000518300">
    <property type="component" value="Unassembled WGS sequence"/>
</dbReference>
<name>A0A848LUE3_9BACT</name>
<protein>
    <submittedName>
        <fullName evidence="2">Transposase</fullName>
    </submittedName>
</protein>
<organism evidence="2 3">
    <name type="scientific">Pyxidicoccus fallax</name>
    <dbReference type="NCBI Taxonomy" id="394095"/>
    <lineage>
        <taxon>Bacteria</taxon>
        <taxon>Pseudomonadati</taxon>
        <taxon>Myxococcota</taxon>
        <taxon>Myxococcia</taxon>
        <taxon>Myxococcales</taxon>
        <taxon>Cystobacterineae</taxon>
        <taxon>Myxococcaceae</taxon>
        <taxon>Pyxidicoccus</taxon>
    </lineage>
</organism>
<keyword evidence="3" id="KW-1185">Reference proteome</keyword>
<dbReference type="AlphaFoldDB" id="A0A848LUE3"/>
<dbReference type="PANTHER" id="PTHR34611">
    <property type="match status" value="1"/>
</dbReference>
<sequence>MSGPHDLFVRYTFGNPERAAAELRAVLPSHVVSEVDWASLRGESSSVVDPELRETESDLLFTARLRTGHPLLLYVLLEHQSSVDRWMALRMLRYVVRLLERWRQENPDSTVLPLVVPLVMYHGPEGGWTAPRRVEELFGLPEESKERWQALAPRFEYLLDDLTAEREEALRARPGPPLVRLAWLTLRYGRSSELVLKMPEWVALFSQVQAGPEGAEQLIVVIRYLLLVGNKAAREATGRVLNSMLGQQRTEELMRGWGEELMEEGLQQGLARGREEGRAEGLAKGREMGLAKGREMGLAKGREEGVLLGRAESILRILAARDVQVEEWARLRILTCKDLATLDRWLSRSINATSLSVLFGEQAQ</sequence>
<gene>
    <name evidence="2" type="ORF">HG543_39930</name>
</gene>
<dbReference type="PANTHER" id="PTHR34611:SF2">
    <property type="entry name" value="INACTIVE RECOMBINATION-PROMOTING NUCLEASE-LIKE PROTEIN RPNE-RELATED"/>
    <property type="match status" value="1"/>
</dbReference>
<accession>A0A848LUE3</accession>
<dbReference type="InterPro" id="IPR006842">
    <property type="entry name" value="Transposase_31"/>
</dbReference>